<evidence type="ECO:0000313" key="6">
    <source>
        <dbReference type="Proteomes" id="UP001061958"/>
    </source>
</evidence>
<gene>
    <name evidence="5" type="ORF">GpartN1_g2018.t1</name>
</gene>
<dbReference type="Gene3D" id="2.60.40.790">
    <property type="match status" value="1"/>
</dbReference>
<dbReference type="CDD" id="cd06464">
    <property type="entry name" value="ACD_sHsps-like"/>
    <property type="match status" value="1"/>
</dbReference>
<dbReference type="InterPro" id="IPR002068">
    <property type="entry name" value="A-crystallin/Hsp20_dom"/>
</dbReference>
<reference evidence="5" key="2">
    <citation type="submission" date="2022-01" db="EMBL/GenBank/DDBJ databases">
        <authorList>
            <person name="Hirooka S."/>
            <person name="Miyagishima S.Y."/>
        </authorList>
    </citation>
    <scope>NUCLEOTIDE SEQUENCE</scope>
    <source>
        <strain evidence="5">NBRC 102759</strain>
    </source>
</reference>
<dbReference type="AlphaFoldDB" id="A0A9C7PV76"/>
<reference evidence="5" key="1">
    <citation type="journal article" date="2022" name="Proc. Natl. Acad. Sci. U.S.A.">
        <title>Life cycle and functional genomics of the unicellular red alga Galdieria for elucidating algal and plant evolution and industrial use.</title>
        <authorList>
            <person name="Hirooka S."/>
            <person name="Itabashi T."/>
            <person name="Ichinose T.M."/>
            <person name="Onuma R."/>
            <person name="Fujiwara T."/>
            <person name="Yamashita S."/>
            <person name="Jong L.W."/>
            <person name="Tomita R."/>
            <person name="Iwane A.H."/>
            <person name="Miyagishima S.Y."/>
        </authorList>
    </citation>
    <scope>NUCLEOTIDE SEQUENCE</scope>
    <source>
        <strain evidence="5">NBRC 102759</strain>
    </source>
</reference>
<organism evidence="5 6">
    <name type="scientific">Galdieria partita</name>
    <dbReference type="NCBI Taxonomy" id="83374"/>
    <lineage>
        <taxon>Eukaryota</taxon>
        <taxon>Rhodophyta</taxon>
        <taxon>Bangiophyceae</taxon>
        <taxon>Galdieriales</taxon>
        <taxon>Galdieriaceae</taxon>
        <taxon>Galdieria</taxon>
    </lineage>
</organism>
<comment type="similarity">
    <text evidence="2 3">Belongs to the small heat shock protein (HSP20) family.</text>
</comment>
<evidence type="ECO:0000256" key="1">
    <source>
        <dbReference type="ARBA" id="ARBA00023016"/>
    </source>
</evidence>
<dbReference type="PROSITE" id="PS01031">
    <property type="entry name" value="SHSP"/>
    <property type="match status" value="1"/>
</dbReference>
<evidence type="ECO:0000259" key="4">
    <source>
        <dbReference type="PROSITE" id="PS01031"/>
    </source>
</evidence>
<comment type="caution">
    <text evidence="5">The sequence shown here is derived from an EMBL/GenBank/DDBJ whole genome shotgun (WGS) entry which is preliminary data.</text>
</comment>
<dbReference type="EMBL" id="BQMJ01000014">
    <property type="protein sequence ID" value="GJQ10227.1"/>
    <property type="molecule type" value="Genomic_DNA"/>
</dbReference>
<dbReference type="Proteomes" id="UP001061958">
    <property type="component" value="Unassembled WGS sequence"/>
</dbReference>
<feature type="domain" description="SHSP" evidence="4">
    <location>
        <begin position="102"/>
        <end position="220"/>
    </location>
</feature>
<protein>
    <recommendedName>
        <fullName evidence="4">SHSP domain-containing protein</fullName>
    </recommendedName>
</protein>
<evidence type="ECO:0000256" key="2">
    <source>
        <dbReference type="PROSITE-ProRule" id="PRU00285"/>
    </source>
</evidence>
<keyword evidence="1" id="KW-0346">Stress response</keyword>
<dbReference type="SUPFAM" id="SSF49764">
    <property type="entry name" value="HSP20-like chaperones"/>
    <property type="match status" value="1"/>
</dbReference>
<dbReference type="InterPro" id="IPR008978">
    <property type="entry name" value="HSP20-like_chaperone"/>
</dbReference>
<dbReference type="PANTHER" id="PTHR11527">
    <property type="entry name" value="HEAT-SHOCK PROTEIN 20 FAMILY MEMBER"/>
    <property type="match status" value="1"/>
</dbReference>
<sequence length="220" mass="25465">MMFVYHAVPVRSLQTLARNFSTVCRSGNILRDGCLRNVKVLSYKRPTRLSSTSTRMRTNDHERRELSRPMRTLDSAFDELLAFAQDPWSMFRSPWSMSPRNMAVDHWMPRVDLVEKEDGFYAYIELPGLSRENVKVEVRGEVITISGEKKDEAKSESEKDGVVYHRMERSYGSFQRSLRIPPQVEKDKIKAVCKDGVLTVTMPKKHVEKQDAKTIEIHAE</sequence>
<accession>A0A9C7PV76</accession>
<evidence type="ECO:0000313" key="5">
    <source>
        <dbReference type="EMBL" id="GJQ10227.1"/>
    </source>
</evidence>
<proteinExistence type="inferred from homology"/>
<keyword evidence="6" id="KW-1185">Reference proteome</keyword>
<name>A0A9C7PV76_9RHOD</name>
<dbReference type="Pfam" id="PF00011">
    <property type="entry name" value="HSP20"/>
    <property type="match status" value="1"/>
</dbReference>
<evidence type="ECO:0000256" key="3">
    <source>
        <dbReference type="RuleBase" id="RU003616"/>
    </source>
</evidence>
<dbReference type="OrthoDB" id="128at2759"/>
<dbReference type="InterPro" id="IPR031107">
    <property type="entry name" value="Small_HSP"/>
</dbReference>